<dbReference type="InterPro" id="IPR008238">
    <property type="entry name" value="Chorismate_mutase_AroQ_euk"/>
</dbReference>
<dbReference type="PROSITE" id="PS51169">
    <property type="entry name" value="CHORISMATE_MUT_3"/>
    <property type="match status" value="1"/>
</dbReference>
<evidence type="ECO:0000256" key="7">
    <source>
        <dbReference type="ARBA" id="ARBA00023141"/>
    </source>
</evidence>
<dbReference type="FunCoup" id="A0A7N2KU63">
    <property type="interactions" value="687"/>
</dbReference>
<evidence type="ECO:0000256" key="5">
    <source>
        <dbReference type="ARBA" id="ARBA00022490"/>
    </source>
</evidence>
<dbReference type="Gene3D" id="1.10.590.10">
    <property type="entry name" value="Chorismate mutase, AroQ class superfamily, eukaryotic"/>
    <property type="match status" value="1"/>
</dbReference>
<dbReference type="GO" id="GO:0005737">
    <property type="term" value="C:cytoplasm"/>
    <property type="evidence" value="ECO:0007669"/>
    <property type="project" value="UniProtKB-SubCell"/>
</dbReference>
<dbReference type="PANTHER" id="PTHR21145">
    <property type="entry name" value="CHORISMATE MUTASE"/>
    <property type="match status" value="1"/>
</dbReference>
<comment type="subcellular location">
    <subcellularLocation>
        <location evidence="2">Cytoplasm</location>
    </subcellularLocation>
</comment>
<dbReference type="InterPro" id="IPR002701">
    <property type="entry name" value="CM_II_prokaryot"/>
</dbReference>
<dbReference type="PANTHER" id="PTHR21145:SF12">
    <property type="entry name" value="CHORISMATE MUTASE"/>
    <property type="match status" value="1"/>
</dbReference>
<dbReference type="InterPro" id="IPR036263">
    <property type="entry name" value="Chorismate_II_sf"/>
</dbReference>
<reference evidence="12" key="1">
    <citation type="journal article" date="2016" name="G3 (Bethesda)">
        <title>First Draft Assembly and Annotation of the Genome of a California Endemic Oak Quercus lobata Nee (Fagaceae).</title>
        <authorList>
            <person name="Sork V.L."/>
            <person name="Fitz-Gibbon S.T."/>
            <person name="Puiu D."/>
            <person name="Crepeau M."/>
            <person name="Gugger P.F."/>
            <person name="Sherman R."/>
            <person name="Stevens K."/>
            <person name="Langley C.H."/>
            <person name="Pellegrini M."/>
            <person name="Salzberg S.L."/>
        </authorList>
    </citation>
    <scope>NUCLEOTIDE SEQUENCE [LARGE SCALE GENOMIC DNA]</scope>
    <source>
        <strain evidence="12">cv. SW786</strain>
    </source>
</reference>
<dbReference type="Proteomes" id="UP000594261">
    <property type="component" value="Chromosome 2"/>
</dbReference>
<proteinExistence type="predicted"/>
<organism evidence="11 12">
    <name type="scientific">Quercus lobata</name>
    <name type="common">Valley oak</name>
    <dbReference type="NCBI Taxonomy" id="97700"/>
    <lineage>
        <taxon>Eukaryota</taxon>
        <taxon>Viridiplantae</taxon>
        <taxon>Streptophyta</taxon>
        <taxon>Embryophyta</taxon>
        <taxon>Tracheophyta</taxon>
        <taxon>Spermatophyta</taxon>
        <taxon>Magnoliopsida</taxon>
        <taxon>eudicotyledons</taxon>
        <taxon>Gunneridae</taxon>
        <taxon>Pentapetalae</taxon>
        <taxon>rosids</taxon>
        <taxon>fabids</taxon>
        <taxon>Fagales</taxon>
        <taxon>Fagaceae</taxon>
        <taxon>Quercus</taxon>
    </lineage>
</organism>
<evidence type="ECO:0000256" key="6">
    <source>
        <dbReference type="ARBA" id="ARBA00022605"/>
    </source>
</evidence>
<evidence type="ECO:0000313" key="12">
    <source>
        <dbReference type="Proteomes" id="UP000594261"/>
    </source>
</evidence>
<dbReference type="NCBIfam" id="TIGR01802">
    <property type="entry name" value="CM_pl-yst"/>
    <property type="match status" value="1"/>
</dbReference>
<keyword evidence="5" id="KW-0963">Cytoplasm</keyword>
<dbReference type="Pfam" id="PF01817">
    <property type="entry name" value="CM_2"/>
    <property type="match status" value="1"/>
</dbReference>
<dbReference type="SUPFAM" id="SSF48600">
    <property type="entry name" value="Chorismate mutase II"/>
    <property type="match status" value="1"/>
</dbReference>
<dbReference type="PIRSF" id="PIRSF017318">
    <property type="entry name" value="Chor_mut_AroQ_eu"/>
    <property type="match status" value="1"/>
</dbReference>
<dbReference type="AlphaFoldDB" id="A0A7N2KU63"/>
<accession>A0A7N2KU63</accession>
<comment type="pathway">
    <text evidence="3">Metabolic intermediate biosynthesis; prephenate biosynthesis; prephenate from chorismate: step 1/1.</text>
</comment>
<dbReference type="OMA" id="HELIPMF"/>
<evidence type="ECO:0000259" key="10">
    <source>
        <dbReference type="Pfam" id="PF01817"/>
    </source>
</evidence>
<keyword evidence="8 9" id="KW-0413">Isomerase</keyword>
<dbReference type="InterPro" id="IPR037039">
    <property type="entry name" value="CM_AroQ_sf_eucaryotic"/>
</dbReference>
<dbReference type="UniPathway" id="UPA00120">
    <property type="reaction ID" value="UER00203"/>
</dbReference>
<dbReference type="GO" id="GO:0009073">
    <property type="term" value="P:aromatic amino acid family biosynthetic process"/>
    <property type="evidence" value="ECO:0007669"/>
    <property type="project" value="UniProtKB-UniRule"/>
</dbReference>
<evidence type="ECO:0000256" key="3">
    <source>
        <dbReference type="ARBA" id="ARBA00004817"/>
    </source>
</evidence>
<keyword evidence="7 9" id="KW-0057">Aromatic amino acid biosynthesis</keyword>
<evidence type="ECO:0000256" key="4">
    <source>
        <dbReference type="ARBA" id="ARBA00012404"/>
    </source>
</evidence>
<evidence type="ECO:0000313" key="11">
    <source>
        <dbReference type="EnsemblPlants" id="QL02p018931:mrna"/>
    </source>
</evidence>
<dbReference type="InParanoid" id="A0A7N2KU63"/>
<dbReference type="GO" id="GO:0008652">
    <property type="term" value="P:amino acid biosynthetic process"/>
    <property type="evidence" value="ECO:0007669"/>
    <property type="project" value="UniProtKB-KW"/>
</dbReference>
<keyword evidence="12" id="KW-1185">Reference proteome</keyword>
<dbReference type="EC" id="5.4.99.5" evidence="4 9"/>
<dbReference type="GO" id="GO:0004106">
    <property type="term" value="F:chorismate mutase activity"/>
    <property type="evidence" value="ECO:0007669"/>
    <property type="project" value="UniProtKB-UniRule"/>
</dbReference>
<dbReference type="GO" id="GO:0046417">
    <property type="term" value="P:chorismate metabolic process"/>
    <property type="evidence" value="ECO:0007669"/>
    <property type="project" value="InterPro"/>
</dbReference>
<keyword evidence="6 9" id="KW-0028">Amino-acid biosynthesis</keyword>
<evidence type="ECO:0000256" key="2">
    <source>
        <dbReference type="ARBA" id="ARBA00004496"/>
    </source>
</evidence>
<sequence length="271" mass="30556">MATNSLTLESVRHSLIRQEDSIIFSLIERAHFPINSPTYSQSYVSNSIHTFSGSLLRFVVEETEAILAKIATNFGLQICLYIPGEVDAGRYANPEEHPFFPEDLPPSVVPPHNFAKFLHPPAASININKDIWDTYINKLLQLFVAPGDDGNYASTAASDLVCLQALSRRIHYGKLVAEVKFRESPQEYEPAIHTKDRDTLMKLLTFEKVEEAVMKRVAKKAMMFGQEVTLNKDGNLGKYKVDPSVVSRLYGDSIIPLTKLVQVEYLLRRLD</sequence>
<evidence type="ECO:0000256" key="8">
    <source>
        <dbReference type="ARBA" id="ARBA00023235"/>
    </source>
</evidence>
<dbReference type="Gramene" id="QL02p018931:mrna">
    <property type="protein sequence ID" value="QL02p018931:mrna"/>
    <property type="gene ID" value="QL02p018931"/>
</dbReference>
<evidence type="ECO:0000256" key="1">
    <source>
        <dbReference type="ARBA" id="ARBA00000824"/>
    </source>
</evidence>
<feature type="domain" description="Chorismate mutase" evidence="10">
    <location>
        <begin position="152"/>
        <end position="262"/>
    </location>
</feature>
<reference evidence="11" key="2">
    <citation type="submission" date="2021-01" db="UniProtKB">
        <authorList>
            <consortium name="EnsemblPlants"/>
        </authorList>
    </citation>
    <scope>IDENTIFICATION</scope>
</reference>
<name>A0A7N2KU63_QUELO</name>
<dbReference type="EnsemblPlants" id="QL02p018931:mrna">
    <property type="protein sequence ID" value="QL02p018931:mrna"/>
    <property type="gene ID" value="QL02p018931"/>
</dbReference>
<protein>
    <recommendedName>
        <fullName evidence="4 9">Chorismate mutase</fullName>
        <ecNumber evidence="4 9">5.4.99.5</ecNumber>
    </recommendedName>
</protein>
<comment type="catalytic activity">
    <reaction evidence="1 9">
        <text>chorismate = prephenate</text>
        <dbReference type="Rhea" id="RHEA:13897"/>
        <dbReference type="ChEBI" id="CHEBI:29748"/>
        <dbReference type="ChEBI" id="CHEBI:29934"/>
        <dbReference type="EC" id="5.4.99.5"/>
    </reaction>
</comment>
<evidence type="ECO:0000256" key="9">
    <source>
        <dbReference type="PIRNR" id="PIRNR017318"/>
    </source>
</evidence>